<evidence type="ECO:0000256" key="3">
    <source>
        <dbReference type="ARBA" id="ARBA00023055"/>
    </source>
</evidence>
<dbReference type="CDD" id="cd00030">
    <property type="entry name" value="C2"/>
    <property type="match status" value="1"/>
</dbReference>
<dbReference type="Pfam" id="PF25669">
    <property type="entry name" value="SMP_MUG190-like"/>
    <property type="match status" value="2"/>
</dbReference>
<dbReference type="PROSITE" id="PS50004">
    <property type="entry name" value="C2"/>
    <property type="match status" value="5"/>
</dbReference>
<dbReference type="InterPro" id="IPR000008">
    <property type="entry name" value="C2_dom"/>
</dbReference>
<evidence type="ECO:0000259" key="8">
    <source>
        <dbReference type="PROSITE" id="PS51847"/>
    </source>
</evidence>
<keyword evidence="3" id="KW-0445">Lipid transport</keyword>
<name>A0A0B7NUT8_9FUNG</name>
<dbReference type="EMBL" id="LN733986">
    <property type="protein sequence ID" value="CEP18998.1"/>
    <property type="molecule type" value="Genomic_DNA"/>
</dbReference>
<keyword evidence="5" id="KW-0472">Membrane</keyword>
<feature type="compositionally biased region" description="Polar residues" evidence="6">
    <location>
        <begin position="48"/>
        <end position="67"/>
    </location>
</feature>
<keyword evidence="2" id="KW-0813">Transport</keyword>
<dbReference type="CDD" id="cd21678">
    <property type="entry name" value="SMP_TCB"/>
    <property type="match status" value="1"/>
</dbReference>
<comment type="subcellular location">
    <subcellularLocation>
        <location evidence="1">Membrane</location>
    </subcellularLocation>
</comment>
<dbReference type="STRING" id="35722.A0A0B7NUT8"/>
<evidence type="ECO:0000259" key="7">
    <source>
        <dbReference type="PROSITE" id="PS50004"/>
    </source>
</evidence>
<feature type="region of interest" description="Disordered" evidence="6">
    <location>
        <begin position="1264"/>
        <end position="1300"/>
    </location>
</feature>
<feature type="compositionally biased region" description="Polar residues" evidence="6">
    <location>
        <begin position="12"/>
        <end position="23"/>
    </location>
</feature>
<dbReference type="GO" id="GO:0008289">
    <property type="term" value="F:lipid binding"/>
    <property type="evidence" value="ECO:0007669"/>
    <property type="project" value="UniProtKB-KW"/>
</dbReference>
<dbReference type="PANTHER" id="PTHR46980:SF2">
    <property type="entry name" value="TRICALBIN-1-RELATED"/>
    <property type="match status" value="1"/>
</dbReference>
<keyword evidence="4" id="KW-0446">Lipid-binding</keyword>
<dbReference type="InterPro" id="IPR052455">
    <property type="entry name" value="Tricalbin_domain"/>
</dbReference>
<sequence length="1459" mass="162894">MDSKEPLDSPLMPSSSRLTKTTPSAPPRKIHGALIEEDPAPPPRLDEQPSTPTAISTTKEINRSMSPASPVLPTPTKISNELTHRKLRTGEIADLVPDLHGLAPAQGLSTELNSHDTALTRETVTAAAQKSIPATTTLSAGMPGGFIPPTTSRIPEWYRTGWTSLAPGANPGGELDILASHFKKSLNDPLDEIMPNALYGEWYHNGAALFVTAFVSFVLAKMNAGLGSILLFCLFIASYYRTSVRRYRRNVRDDIQREISKFKMEADEESVEWMNSFMQKFWLIFEPVLSALVVENLDNYISDYLPPFLDSIRLSTFTLGTKPFRIETVKTYLNTDPDTVCMDWKVSFIPNEMNDLSLKELDYKVNPKVIMNVRVGKGRVGAGFPVLIEDMAFAGHLRMKVKFMSRFPFVKLVEACFLGRPQFDYVLKPLGSDSFGFDVNVIPGLASFIRDQVHNILGPLMYAPNVFAVDVDKFFAGDFDLSAANGVLAVTVYSTDRIKNIEQVVQGAPNPYIRFYLDHSQELDRTSVCENTYTPKWNETRYLKLNSLNALLSMELKTSRPGLKDRRLGTANFDLSQLDGETQAEQEGLNLLLLRNGKHVSDLRVDIRYVPISKPTKRDDGTIEPAVESNSGIVRLMIHECRELVSNTSTLSPYVRIIVNGTEKYKSTVMKKKTDPKFEEPYEIVVLDKTTFFIRAEVRDSAAEDKLVGAFTSYLPDMVRQQGKNDSWWDLVSEGEQTGQLRLSAEWKPLIMSSTSDFVSRNGFDKPPIGVVRLTFWEARDLRNVENVTGGKSDPYVRVLSGHQIRARTEVVDNNLNPEWGETLYVPVHSLKENFVFEAMDWNAKTRDKTLGSTEFKVSEIMKQQIGDQSVNPDVWYESNGVKYDKWQRLRSFDKRVSKGDLHFSAEFYPVMTLPSSAANADTNAINSGSAVSSGVSDNTALTSSALPLRGLHGSYIRYTPDNLIDLNSYNSGVLKVRIHEVQLSSPAYCYCQVIVDALMPQYKTAKLRGDNLMFDEYADMFIKEVDFSRVAIELKPAHFDEKDIHKLGHWIDSGSNIVHRIMKRKRLGLDGIDNEGTWFNLMGTDGPARIRLSFEYDPLANFTLNPDESLDNQGILTVDLVSAKNLMAADKAGTSDPYVIFTVNGERVHKSETIRKTLNPEWKRERFTVPIQSRVTASIRIEVFDWNQVQGHQPIGSGGITLRGDAVESFRARMVDIPLDGVAGVSGSVQVKFTWHPQLLVNKKTQTSVLGTTRTYLHNDVNLEASGPLPRNSLSSHSMARTSTDSRHSHATADSLGRSSYEDQSRISFDDNASLAPSTIADTSALSNATGRAGIVSIDILEARGLRGVDKSGTSDPFVRVNVGKNQVYKTKVIPKTLAPEWNESFTHGVGGEPFMFDFKVKDHNKIKAAVDLGQSRVNIWDLIKVDVPGGDVFNQWLPLFPPGSGELRVNIKFRPTM</sequence>
<evidence type="ECO:0000256" key="1">
    <source>
        <dbReference type="ARBA" id="ARBA00004370"/>
    </source>
</evidence>
<feature type="domain" description="C2" evidence="7">
    <location>
        <begin position="1097"/>
        <end position="1216"/>
    </location>
</feature>
<dbReference type="Gene3D" id="2.60.40.150">
    <property type="entry name" value="C2 domain"/>
    <property type="match status" value="5"/>
</dbReference>
<feature type="region of interest" description="Disordered" evidence="6">
    <location>
        <begin position="1"/>
        <end position="79"/>
    </location>
</feature>
<gene>
    <name evidence="9" type="primary">PARPA_13308.1 scaffold 46619</name>
</gene>
<evidence type="ECO:0000256" key="5">
    <source>
        <dbReference type="ARBA" id="ARBA00023136"/>
    </source>
</evidence>
<evidence type="ECO:0000256" key="4">
    <source>
        <dbReference type="ARBA" id="ARBA00023121"/>
    </source>
</evidence>
<dbReference type="SMART" id="SM00239">
    <property type="entry name" value="C2"/>
    <property type="match status" value="5"/>
</dbReference>
<dbReference type="PROSITE" id="PS51847">
    <property type="entry name" value="SMP"/>
    <property type="match status" value="1"/>
</dbReference>
<dbReference type="Proteomes" id="UP000054107">
    <property type="component" value="Unassembled WGS sequence"/>
</dbReference>
<accession>A0A0B7NUT8</accession>
<evidence type="ECO:0000313" key="9">
    <source>
        <dbReference type="EMBL" id="CEP18998.1"/>
    </source>
</evidence>
<feature type="domain" description="SMP-LTD" evidence="8">
    <location>
        <begin position="267"/>
        <end position="472"/>
    </location>
</feature>
<dbReference type="InterPro" id="IPR031468">
    <property type="entry name" value="SMP_LBD"/>
</dbReference>
<evidence type="ECO:0000256" key="2">
    <source>
        <dbReference type="ARBA" id="ARBA00022448"/>
    </source>
</evidence>
<feature type="domain" description="C2" evidence="7">
    <location>
        <begin position="753"/>
        <end position="871"/>
    </location>
</feature>
<dbReference type="OrthoDB" id="1029639at2759"/>
<protein>
    <submittedName>
        <fullName evidence="9">Uncharacterized protein</fullName>
    </submittedName>
</protein>
<dbReference type="GO" id="GO:0006869">
    <property type="term" value="P:lipid transport"/>
    <property type="evidence" value="ECO:0007669"/>
    <property type="project" value="UniProtKB-KW"/>
</dbReference>
<dbReference type="InterPro" id="IPR035892">
    <property type="entry name" value="C2_domain_sf"/>
</dbReference>
<proteinExistence type="predicted"/>
<feature type="domain" description="C2" evidence="7">
    <location>
        <begin position="1318"/>
        <end position="1439"/>
    </location>
</feature>
<dbReference type="InterPro" id="IPR056910">
    <property type="entry name" value="TCB1-3_C2"/>
</dbReference>
<keyword evidence="10" id="KW-1185">Reference proteome</keyword>
<dbReference type="Pfam" id="PF00168">
    <property type="entry name" value="C2"/>
    <property type="match status" value="5"/>
</dbReference>
<evidence type="ECO:0000313" key="10">
    <source>
        <dbReference type="Proteomes" id="UP000054107"/>
    </source>
</evidence>
<feature type="compositionally biased region" description="Polar residues" evidence="6">
    <location>
        <begin position="1273"/>
        <end position="1284"/>
    </location>
</feature>
<dbReference type="Pfam" id="PF24920">
    <property type="entry name" value="C2_TCB1"/>
    <property type="match status" value="1"/>
</dbReference>
<feature type="domain" description="C2" evidence="7">
    <location>
        <begin position="469"/>
        <end position="588"/>
    </location>
</feature>
<organism evidence="9 10">
    <name type="scientific">Parasitella parasitica</name>
    <dbReference type="NCBI Taxonomy" id="35722"/>
    <lineage>
        <taxon>Eukaryota</taxon>
        <taxon>Fungi</taxon>
        <taxon>Fungi incertae sedis</taxon>
        <taxon>Mucoromycota</taxon>
        <taxon>Mucoromycotina</taxon>
        <taxon>Mucoromycetes</taxon>
        <taxon>Mucorales</taxon>
        <taxon>Mucorineae</taxon>
        <taxon>Mucoraceae</taxon>
        <taxon>Parasitella</taxon>
    </lineage>
</organism>
<evidence type="ECO:0000256" key="6">
    <source>
        <dbReference type="SAM" id="MobiDB-lite"/>
    </source>
</evidence>
<dbReference type="GO" id="GO:0016020">
    <property type="term" value="C:membrane"/>
    <property type="evidence" value="ECO:0007669"/>
    <property type="project" value="UniProtKB-SubCell"/>
</dbReference>
<reference evidence="9 10" key="1">
    <citation type="submission" date="2014-09" db="EMBL/GenBank/DDBJ databases">
        <authorList>
            <person name="Ellenberger Sabrina"/>
        </authorList>
    </citation>
    <scope>NUCLEOTIDE SEQUENCE [LARGE SCALE GENOMIC DNA]</scope>
    <source>
        <strain evidence="9 10">CBS 412.66</strain>
    </source>
</reference>
<dbReference type="PANTHER" id="PTHR46980">
    <property type="entry name" value="TRICALBIN-1-RELATED"/>
    <property type="match status" value="1"/>
</dbReference>
<dbReference type="SUPFAM" id="SSF49562">
    <property type="entry name" value="C2 domain (Calcium/lipid-binding domain, CaLB)"/>
    <property type="match status" value="5"/>
</dbReference>
<feature type="domain" description="C2" evidence="7">
    <location>
        <begin position="619"/>
        <end position="729"/>
    </location>
</feature>